<proteinExistence type="predicted"/>
<dbReference type="SUPFAM" id="SSF56317">
    <property type="entry name" value="Carbon-nitrogen hydrolase"/>
    <property type="match status" value="1"/>
</dbReference>
<dbReference type="Proteomes" id="UP000215377">
    <property type="component" value="Unassembled WGS sequence"/>
</dbReference>
<organism evidence="3 4">
    <name type="scientific">Marinibacterium profundimaris</name>
    <dbReference type="NCBI Taxonomy" id="1679460"/>
    <lineage>
        <taxon>Bacteria</taxon>
        <taxon>Pseudomonadati</taxon>
        <taxon>Pseudomonadota</taxon>
        <taxon>Alphaproteobacteria</taxon>
        <taxon>Rhodobacterales</taxon>
        <taxon>Paracoccaceae</taxon>
        <taxon>Marinibacterium</taxon>
    </lineage>
</organism>
<dbReference type="OrthoDB" id="9811121at2"/>
<evidence type="ECO:0000313" key="4">
    <source>
        <dbReference type="Proteomes" id="UP000215377"/>
    </source>
</evidence>
<reference evidence="3 4" key="1">
    <citation type="submission" date="2013-04" db="EMBL/GenBank/DDBJ databases">
        <title>Oceanicola sp. 22II1-22F33 Genome Sequencing.</title>
        <authorList>
            <person name="Lai Q."/>
            <person name="Li G."/>
            <person name="Shao Z."/>
        </authorList>
    </citation>
    <scope>NUCLEOTIDE SEQUENCE [LARGE SCALE GENOMIC DNA]</scope>
    <source>
        <strain evidence="3 4">22II1-22F33</strain>
    </source>
</reference>
<name>A0A225NEQ5_9RHOB</name>
<evidence type="ECO:0000313" key="3">
    <source>
        <dbReference type="EMBL" id="OWU70565.1"/>
    </source>
</evidence>
<gene>
    <name evidence="3" type="ORF">ATO3_20095</name>
</gene>
<dbReference type="GO" id="GO:0016811">
    <property type="term" value="F:hydrolase activity, acting on carbon-nitrogen (but not peptide) bonds, in linear amides"/>
    <property type="evidence" value="ECO:0007669"/>
    <property type="project" value="TreeGrafter"/>
</dbReference>
<dbReference type="EMBL" id="AQQR01000011">
    <property type="protein sequence ID" value="OWU70565.1"/>
    <property type="molecule type" value="Genomic_DNA"/>
</dbReference>
<dbReference type="RefSeq" id="WP_088651705.1">
    <property type="nucleotide sequence ID" value="NZ_AQQR01000011.1"/>
</dbReference>
<evidence type="ECO:0000259" key="2">
    <source>
        <dbReference type="PROSITE" id="PS50263"/>
    </source>
</evidence>
<dbReference type="InterPro" id="IPR003010">
    <property type="entry name" value="C-N_Hydrolase"/>
</dbReference>
<sequence length="295" mass="31780">MKVAAAAYPLDWLDSWSQYEDKISTWVADAAGQGAELLVFPEYGAMELATLDGRETAQDLQKSCWAVADRLEEADKVHVTLAAEYGVHILAASGPARAESGTGTKPVNRARLITPTGQIGVQDKQILIPYERDQMDMDPGGPLRLFDTALGKIGVLICYDSEFPLLAHALTEADLLLVPSATEARTGHSRVRIGSMARALENQCVSVMASLVGEVDWNEAVEVNTGRGGIFGPPDKGFPDSGVLAEGVFDVPAWTCAEVEPGLIHRVRSEGVVLNRAHWADQSGRDGTPDMIELR</sequence>
<comment type="caution">
    <text evidence="3">The sequence shown here is derived from an EMBL/GenBank/DDBJ whole genome shotgun (WGS) entry which is preliminary data.</text>
</comment>
<protein>
    <submittedName>
        <fullName evidence="3">Amidohydrolase</fullName>
    </submittedName>
</protein>
<dbReference type="InterPro" id="IPR036526">
    <property type="entry name" value="C-N_Hydrolase_sf"/>
</dbReference>
<dbReference type="PANTHER" id="PTHR43674">
    <property type="entry name" value="NITRILASE C965.09-RELATED"/>
    <property type="match status" value="1"/>
</dbReference>
<dbReference type="InterPro" id="IPR050345">
    <property type="entry name" value="Aliph_Amidase/BUP"/>
</dbReference>
<dbReference type="PANTHER" id="PTHR43674:SF16">
    <property type="entry name" value="CARBON-NITROGEN FAMILY, PUTATIVE (AFU_ORTHOLOGUE AFUA_5G02350)-RELATED"/>
    <property type="match status" value="1"/>
</dbReference>
<evidence type="ECO:0000256" key="1">
    <source>
        <dbReference type="ARBA" id="ARBA00022801"/>
    </source>
</evidence>
<dbReference type="CDD" id="cd07574">
    <property type="entry name" value="nitrilase_Rim1_like"/>
    <property type="match status" value="1"/>
</dbReference>
<keyword evidence="1 3" id="KW-0378">Hydrolase</keyword>
<keyword evidence="4" id="KW-1185">Reference proteome</keyword>
<accession>A0A225NEQ5</accession>
<dbReference type="Pfam" id="PF00795">
    <property type="entry name" value="CN_hydrolase"/>
    <property type="match status" value="1"/>
</dbReference>
<dbReference type="Gene3D" id="3.60.110.10">
    <property type="entry name" value="Carbon-nitrogen hydrolase"/>
    <property type="match status" value="1"/>
</dbReference>
<dbReference type="AlphaFoldDB" id="A0A225NEQ5"/>
<feature type="domain" description="CN hydrolase" evidence="2">
    <location>
        <begin position="1"/>
        <end position="261"/>
    </location>
</feature>
<dbReference type="PROSITE" id="PS50263">
    <property type="entry name" value="CN_HYDROLASE"/>
    <property type="match status" value="1"/>
</dbReference>